<proteinExistence type="predicted"/>
<evidence type="ECO:0000313" key="2">
    <source>
        <dbReference type="Proteomes" id="UP001055879"/>
    </source>
</evidence>
<keyword evidence="2" id="KW-1185">Reference proteome</keyword>
<dbReference type="EMBL" id="CM042063">
    <property type="protein sequence ID" value="KAI3666881.1"/>
    <property type="molecule type" value="Genomic_DNA"/>
</dbReference>
<name>A0ACB8XGS4_ARCLA</name>
<dbReference type="Proteomes" id="UP001055879">
    <property type="component" value="Linkage Group LG17"/>
</dbReference>
<organism evidence="1 2">
    <name type="scientific">Arctium lappa</name>
    <name type="common">Greater burdock</name>
    <name type="synonym">Lappa major</name>
    <dbReference type="NCBI Taxonomy" id="4217"/>
    <lineage>
        <taxon>Eukaryota</taxon>
        <taxon>Viridiplantae</taxon>
        <taxon>Streptophyta</taxon>
        <taxon>Embryophyta</taxon>
        <taxon>Tracheophyta</taxon>
        <taxon>Spermatophyta</taxon>
        <taxon>Magnoliopsida</taxon>
        <taxon>eudicotyledons</taxon>
        <taxon>Gunneridae</taxon>
        <taxon>Pentapetalae</taxon>
        <taxon>asterids</taxon>
        <taxon>campanulids</taxon>
        <taxon>Asterales</taxon>
        <taxon>Asteraceae</taxon>
        <taxon>Carduoideae</taxon>
        <taxon>Cardueae</taxon>
        <taxon>Arctiinae</taxon>
        <taxon>Arctium</taxon>
    </lineage>
</organism>
<gene>
    <name evidence="1" type="ORF">L6452_41921</name>
</gene>
<protein>
    <submittedName>
        <fullName evidence="1">Uncharacterized protein</fullName>
    </submittedName>
</protein>
<reference evidence="1 2" key="2">
    <citation type="journal article" date="2022" name="Mol. Ecol. Resour.">
        <title>The genomes of chicory, endive, great burdock and yacon provide insights into Asteraceae paleo-polyploidization history and plant inulin production.</title>
        <authorList>
            <person name="Fan W."/>
            <person name="Wang S."/>
            <person name="Wang H."/>
            <person name="Wang A."/>
            <person name="Jiang F."/>
            <person name="Liu H."/>
            <person name="Zhao H."/>
            <person name="Xu D."/>
            <person name="Zhang Y."/>
        </authorList>
    </citation>
    <scope>NUCLEOTIDE SEQUENCE [LARGE SCALE GENOMIC DNA]</scope>
    <source>
        <strain evidence="2">cv. Niubang</strain>
    </source>
</reference>
<comment type="caution">
    <text evidence="1">The sequence shown here is derived from an EMBL/GenBank/DDBJ whole genome shotgun (WGS) entry which is preliminary data.</text>
</comment>
<accession>A0ACB8XGS4</accession>
<sequence>MVRDMIVKVRIEAFNALGKAGMASEYILMQTLSKKVLPITKEKMLAGQLPGKLLSCFCTWVRSSTCSALRMPAILSADFITGALGLLMDVLNDDSTVVRLQALETMHHMAVFGHLKVQEMHMHMAITPLIARTLLPRVPLTTISPL</sequence>
<evidence type="ECO:0000313" key="1">
    <source>
        <dbReference type="EMBL" id="KAI3666881.1"/>
    </source>
</evidence>
<reference evidence="2" key="1">
    <citation type="journal article" date="2022" name="Mol. Ecol. Resour.">
        <title>The genomes of chicory, endive, great burdock and yacon provide insights into Asteraceae palaeo-polyploidization history and plant inulin production.</title>
        <authorList>
            <person name="Fan W."/>
            <person name="Wang S."/>
            <person name="Wang H."/>
            <person name="Wang A."/>
            <person name="Jiang F."/>
            <person name="Liu H."/>
            <person name="Zhao H."/>
            <person name="Xu D."/>
            <person name="Zhang Y."/>
        </authorList>
    </citation>
    <scope>NUCLEOTIDE SEQUENCE [LARGE SCALE GENOMIC DNA]</scope>
    <source>
        <strain evidence="2">cv. Niubang</strain>
    </source>
</reference>